<evidence type="ECO:0000313" key="1">
    <source>
        <dbReference type="EMBL" id="KZS20887.1"/>
    </source>
</evidence>
<comment type="caution">
    <text evidence="1">The sequence shown here is derived from an EMBL/GenBank/DDBJ whole genome shotgun (WGS) entry which is preliminary data.</text>
</comment>
<organism evidence="1 2">
    <name type="scientific">Daphnia magna</name>
    <dbReference type="NCBI Taxonomy" id="35525"/>
    <lineage>
        <taxon>Eukaryota</taxon>
        <taxon>Metazoa</taxon>
        <taxon>Ecdysozoa</taxon>
        <taxon>Arthropoda</taxon>
        <taxon>Crustacea</taxon>
        <taxon>Branchiopoda</taxon>
        <taxon>Diplostraca</taxon>
        <taxon>Cladocera</taxon>
        <taxon>Anomopoda</taxon>
        <taxon>Daphniidae</taxon>
        <taxon>Daphnia</taxon>
    </lineage>
</organism>
<dbReference type="Proteomes" id="UP000076858">
    <property type="component" value="Unassembled WGS sequence"/>
</dbReference>
<protein>
    <submittedName>
        <fullName evidence="1">Uncharacterized protein</fullName>
    </submittedName>
</protein>
<reference evidence="1 2" key="1">
    <citation type="submission" date="2016-03" db="EMBL/GenBank/DDBJ databases">
        <title>EvidentialGene: Evidence-directed Construction of Genes on Genomes.</title>
        <authorList>
            <person name="Gilbert D.G."/>
            <person name="Choi J.-H."/>
            <person name="Mockaitis K."/>
            <person name="Colbourne J."/>
            <person name="Pfrender M."/>
        </authorList>
    </citation>
    <scope>NUCLEOTIDE SEQUENCE [LARGE SCALE GENOMIC DNA]</scope>
    <source>
        <strain evidence="1 2">Xinb3</strain>
        <tissue evidence="1">Complete organism</tissue>
    </source>
</reference>
<dbReference type="AlphaFoldDB" id="A0A162RYP7"/>
<accession>A0A162RYP7</accession>
<name>A0A162RYP7_9CRUS</name>
<keyword evidence="2" id="KW-1185">Reference proteome</keyword>
<evidence type="ECO:0000313" key="2">
    <source>
        <dbReference type="Proteomes" id="UP000076858"/>
    </source>
</evidence>
<sequence>MIASNDHNVLLPYLLQLNSSFTLPLPCLEANSTVDDSAQFHFDFHAKLFHIRRSNFQNTRCIHGPI</sequence>
<gene>
    <name evidence="1" type="ORF">APZ42_012333</name>
</gene>
<proteinExistence type="predicted"/>
<dbReference type="EMBL" id="LRGB01000093">
    <property type="protein sequence ID" value="KZS20887.1"/>
    <property type="molecule type" value="Genomic_DNA"/>
</dbReference>